<name>A0A8T3DA99_9TELE</name>
<organism evidence="4 5">
    <name type="scientific">Albula goreensis</name>
    <dbReference type="NCBI Taxonomy" id="1534307"/>
    <lineage>
        <taxon>Eukaryota</taxon>
        <taxon>Metazoa</taxon>
        <taxon>Chordata</taxon>
        <taxon>Craniata</taxon>
        <taxon>Vertebrata</taxon>
        <taxon>Euteleostomi</taxon>
        <taxon>Actinopterygii</taxon>
        <taxon>Neopterygii</taxon>
        <taxon>Teleostei</taxon>
        <taxon>Albuliformes</taxon>
        <taxon>Albulidae</taxon>
        <taxon>Albula</taxon>
    </lineage>
</organism>
<dbReference type="Pfam" id="PF17177">
    <property type="entry name" value="PPR_long"/>
    <property type="match status" value="1"/>
</dbReference>
<dbReference type="GO" id="GO:0005634">
    <property type="term" value="C:nucleus"/>
    <property type="evidence" value="ECO:0007669"/>
    <property type="project" value="TreeGrafter"/>
</dbReference>
<evidence type="ECO:0000256" key="2">
    <source>
        <dbReference type="PROSITE-ProRule" id="PRU00708"/>
    </source>
</evidence>
<dbReference type="InterPro" id="IPR033490">
    <property type="entry name" value="LRP130"/>
</dbReference>
<dbReference type="EMBL" id="JAERUA010000010">
    <property type="protein sequence ID" value="KAI1894429.1"/>
    <property type="molecule type" value="Genomic_DNA"/>
</dbReference>
<evidence type="ECO:0000313" key="5">
    <source>
        <dbReference type="Proteomes" id="UP000829720"/>
    </source>
</evidence>
<evidence type="ECO:0000259" key="3">
    <source>
        <dbReference type="Pfam" id="PF17177"/>
    </source>
</evidence>
<keyword evidence="5" id="KW-1185">Reference proteome</keyword>
<feature type="repeat" description="PPR" evidence="2">
    <location>
        <begin position="784"/>
        <end position="818"/>
    </location>
</feature>
<keyword evidence="1" id="KW-0677">Repeat</keyword>
<dbReference type="PANTHER" id="PTHR46669">
    <property type="entry name" value="LEUCINE-RICH PPR MOTIF-CONTAINING PROTEIN, MITOCHONDRIAL"/>
    <property type="match status" value="1"/>
</dbReference>
<proteinExistence type="predicted"/>
<dbReference type="SUPFAM" id="SSF48452">
    <property type="entry name" value="TPR-like"/>
    <property type="match status" value="1"/>
</dbReference>
<feature type="domain" description="PROP1-like PPR" evidence="3">
    <location>
        <begin position="255"/>
        <end position="364"/>
    </location>
</feature>
<reference evidence="4" key="1">
    <citation type="submission" date="2021-01" db="EMBL/GenBank/DDBJ databases">
        <authorList>
            <person name="Zahm M."/>
            <person name="Roques C."/>
            <person name="Cabau C."/>
            <person name="Klopp C."/>
            <person name="Donnadieu C."/>
            <person name="Jouanno E."/>
            <person name="Lampietro C."/>
            <person name="Louis A."/>
            <person name="Herpin A."/>
            <person name="Echchiki A."/>
            <person name="Berthelot C."/>
            <person name="Parey E."/>
            <person name="Roest-Crollius H."/>
            <person name="Braasch I."/>
            <person name="Postlethwait J."/>
            <person name="Bobe J."/>
            <person name="Montfort J."/>
            <person name="Bouchez O."/>
            <person name="Begum T."/>
            <person name="Mejri S."/>
            <person name="Adams A."/>
            <person name="Chen W.-J."/>
            <person name="Guiguen Y."/>
        </authorList>
    </citation>
    <scope>NUCLEOTIDE SEQUENCE</scope>
    <source>
        <tissue evidence="4">Blood</tissue>
    </source>
</reference>
<dbReference type="InterPro" id="IPR033443">
    <property type="entry name" value="PROP1-like_PPR_dom"/>
</dbReference>
<evidence type="ECO:0000313" key="4">
    <source>
        <dbReference type="EMBL" id="KAI1894429.1"/>
    </source>
</evidence>
<gene>
    <name evidence="4" type="ORF">AGOR_G00115710</name>
</gene>
<dbReference type="InterPro" id="IPR002885">
    <property type="entry name" value="PPR_rpt"/>
</dbReference>
<dbReference type="PANTHER" id="PTHR46669:SF1">
    <property type="entry name" value="LEUCINE-RICH PPR MOTIF-CONTAINING PROTEIN, MITOCHONDRIAL"/>
    <property type="match status" value="1"/>
</dbReference>
<dbReference type="GO" id="GO:0005739">
    <property type="term" value="C:mitochondrion"/>
    <property type="evidence" value="ECO:0007669"/>
    <property type="project" value="TreeGrafter"/>
</dbReference>
<protein>
    <recommendedName>
        <fullName evidence="3">PROP1-like PPR domain-containing protein</fullName>
    </recommendedName>
</protein>
<feature type="repeat" description="PPR" evidence="2">
    <location>
        <begin position="264"/>
        <end position="298"/>
    </location>
</feature>
<dbReference type="PROSITE" id="PS51375">
    <property type="entry name" value="PPR"/>
    <property type="match status" value="4"/>
</dbReference>
<evidence type="ECO:0000256" key="1">
    <source>
        <dbReference type="ARBA" id="ARBA00022737"/>
    </source>
</evidence>
<comment type="caution">
    <text evidence="4">The sequence shown here is derived from an EMBL/GenBank/DDBJ whole genome shotgun (WGS) entry which is preliminary data.</text>
</comment>
<sequence>MVSDLSRGRDVLLGTLFRLNMAALLRTARLLKLSPASLLQVSGANIHVSAVSRLCSRSSVCRGVGIHPAQVQFLPGVNRLQWPCAGVRHFVVAPNQQGVSNDEGGSAVRTKQAQQFDLALTKMDSSVRRTGRITKTLLLSIFSDICRSGYPSVNQALLLLRSCGTLLPEVPLSERTELAHQIWDKLQELGVSYDASHYNALLKVYLQNEFKFSPTDFLAKMEAANVQPNRVTYQRLIAAYCQEGDIEGASQILGFMKTKDLPITEAVFNSLITGHARAGDMESAENILAVMRGAGIEPGPDTYLALLSAYAEKGDMDKIRELLGAIQNSDSSLMDRDFMQLLFSLAKAGHHQHVPEIIEHLKRERGYVPDAMNLCMSLITQGLEDTAFTVLKTIPTLQAENGESPSMGNFFLRHCVDMEKPVEKLQHFCKELQDSGLHSTALRFTLFCALEAKKTGMAVQLMKVMKEQGLPVRPHYFWPLLTQHQKDNNTQGIVEVLKGMQDLEVLPDISTFSTYVLPSFSSVESARSALKEAGCSLDTEPFIASQLRMEASNGNLKELLDLLSSPSVPAIDLSNFRGNVIQGFKKSSDVDSMAKITELLYKDARFCPRTNTPAESVSYLLYNLIDGMSGSEVQAQEEKLRQYFHQLKAMNITISVNIHRGIQKLLDSYNVPELIKDVIALVDSKDGLGTMDIPRGHVEKVEKKYEELKSANQPLGSTLKQLIVLRCAEEKLDQALELKTQHEAEMVIEGYAVLINACCRHDKVEDALNLKRELDRVDSSVVLDTNKYLALVKALSRHGKVDESLDILKEMKEKAVPVKDSSVAFFHVLNNVALRGESDTVKRLQEAIFSLGLAKPTNSLCAPLITSHLERGDHAAALDAVLECQKQYGRLPRLHEVLCLLVEKGETELLQKAMDVVSQERGEMTMLYDLLFAFIQLGKYREARKIIETPGLRARPGRLQWYAEKCIFSNQMEPLENLVDMTSKLFECDRDEMYHYILRLCSDTNDWHKADATWTKMQEENVIPRERTLRLLANIFKKNGQEVPFEVPEIWYEEAGAAPQGGPPEPKAKRRINQSAPVETANTLQLRLLTLCKRGQPEEALNVLKEAEKRNFALIPVCYDNLVKALLAEGNVKDALAVRDIAVSRNSTFSLSGIANSRLIITQVKNDQMEDAKATFKSMVDSDQAPTQLAVTRLVQGLSSHGDLQGIQEVESVMKSLGSSLNLSSMLFINNIALAHIKNGDINTAMEGLEAFYTQGQEEAGSQVSSMTYVFRRLIEEKNDHALDRLSAMAERLANHFASYRPSFDLFLAYLQLGQKEEAKFLLQRCASITEQKAALISYVARTAQKPGQVDKIKTLLELIPDFTEKEAVYPYIMKCYSQENDLTSAKALYQKMQEEGLVADNLFLKRLAVLYKNAGESVPFEEPPESAKFYAEELKQKTNTQKLAKDD</sequence>
<dbReference type="GO" id="GO:0003730">
    <property type="term" value="F:mRNA 3'-UTR binding"/>
    <property type="evidence" value="ECO:0007669"/>
    <property type="project" value="TreeGrafter"/>
</dbReference>
<dbReference type="Proteomes" id="UP000829720">
    <property type="component" value="Unassembled WGS sequence"/>
</dbReference>
<dbReference type="NCBIfam" id="TIGR00756">
    <property type="entry name" value="PPR"/>
    <property type="match status" value="4"/>
</dbReference>
<feature type="repeat" description="PPR" evidence="2">
    <location>
        <begin position="1366"/>
        <end position="1400"/>
    </location>
</feature>
<dbReference type="InterPro" id="IPR011990">
    <property type="entry name" value="TPR-like_helical_dom_sf"/>
</dbReference>
<dbReference type="GO" id="GO:0070129">
    <property type="term" value="P:regulation of mitochondrial translation"/>
    <property type="evidence" value="ECO:0007669"/>
    <property type="project" value="TreeGrafter"/>
</dbReference>
<accession>A0A8T3DA99</accession>
<dbReference type="Pfam" id="PF01535">
    <property type="entry name" value="PPR"/>
    <property type="match status" value="4"/>
</dbReference>
<dbReference type="OrthoDB" id="185373at2759"/>
<feature type="repeat" description="PPR" evidence="2">
    <location>
        <begin position="229"/>
        <end position="263"/>
    </location>
</feature>
<dbReference type="Gene3D" id="1.25.40.10">
    <property type="entry name" value="Tetratricopeptide repeat domain"/>
    <property type="match status" value="3"/>
</dbReference>